<dbReference type="Pfam" id="PF08387">
    <property type="entry name" value="FBD"/>
    <property type="match status" value="1"/>
</dbReference>
<dbReference type="AlphaFoldDB" id="A0A6J0MCJ6"/>
<dbReference type="Pfam" id="PF00646">
    <property type="entry name" value="F-box"/>
    <property type="match status" value="1"/>
</dbReference>
<dbReference type="OrthoDB" id="673865at2759"/>
<dbReference type="PANTHER" id="PTHR31293">
    <property type="entry name" value="RNI-LIKE SUPERFAMILY PROTEIN"/>
    <property type="match status" value="1"/>
</dbReference>
<reference evidence="3 4" key="2">
    <citation type="submission" date="2025-04" db="UniProtKB">
        <authorList>
            <consortium name="RefSeq"/>
        </authorList>
    </citation>
    <scope>IDENTIFICATION</scope>
    <source>
        <tissue evidence="3 4">Leaf</tissue>
    </source>
</reference>
<feature type="domain" description="F-box" evidence="1">
    <location>
        <begin position="7"/>
        <end position="55"/>
    </location>
</feature>
<dbReference type="PROSITE" id="PS50181">
    <property type="entry name" value="FBOX"/>
    <property type="match status" value="1"/>
</dbReference>
<dbReference type="KEGG" id="rsz:130507851"/>
<evidence type="ECO:0000259" key="1">
    <source>
        <dbReference type="PROSITE" id="PS50181"/>
    </source>
</evidence>
<dbReference type="InterPro" id="IPR053781">
    <property type="entry name" value="F-box_AtFBL13-like"/>
</dbReference>
<dbReference type="RefSeq" id="XP_056858491.1">
    <property type="nucleotide sequence ID" value="XM_057002511.1"/>
</dbReference>
<dbReference type="GeneID" id="108841525"/>
<evidence type="ECO:0000313" key="3">
    <source>
        <dbReference type="RefSeq" id="XP_018469789.1"/>
    </source>
</evidence>
<dbReference type="Proteomes" id="UP000504610">
    <property type="component" value="Chromosome 2"/>
</dbReference>
<dbReference type="InterPro" id="IPR055294">
    <property type="entry name" value="FBL60-like"/>
</dbReference>
<proteinExistence type="predicted"/>
<organism evidence="2 3">
    <name type="scientific">Raphanus sativus</name>
    <name type="common">Radish</name>
    <name type="synonym">Raphanus raphanistrum var. sativus</name>
    <dbReference type="NCBI Taxonomy" id="3726"/>
    <lineage>
        <taxon>Eukaryota</taxon>
        <taxon>Viridiplantae</taxon>
        <taxon>Streptophyta</taxon>
        <taxon>Embryophyta</taxon>
        <taxon>Tracheophyta</taxon>
        <taxon>Spermatophyta</taxon>
        <taxon>Magnoliopsida</taxon>
        <taxon>eudicotyledons</taxon>
        <taxon>Gunneridae</taxon>
        <taxon>Pentapetalae</taxon>
        <taxon>rosids</taxon>
        <taxon>malvids</taxon>
        <taxon>Brassicales</taxon>
        <taxon>Brassicaceae</taxon>
        <taxon>Brassiceae</taxon>
        <taxon>Raphanus</taxon>
    </lineage>
</organism>
<dbReference type="CDD" id="cd22160">
    <property type="entry name" value="F-box_AtFBL13-like"/>
    <property type="match status" value="1"/>
</dbReference>
<name>A0A6J0MCJ6_RAPSA</name>
<dbReference type="InterPro" id="IPR006566">
    <property type="entry name" value="FBD"/>
</dbReference>
<dbReference type="KEGG" id="rsz:108841525"/>
<dbReference type="PANTHER" id="PTHR31293:SF12">
    <property type="entry name" value="RNI-LIKE SUPERFAMILY PROTEIN"/>
    <property type="match status" value="1"/>
</dbReference>
<accession>A0A6J0MCJ6</accession>
<reference evidence="2" key="1">
    <citation type="journal article" date="2019" name="Database">
        <title>The radish genome database (RadishGD): an integrated information resource for radish genomics.</title>
        <authorList>
            <person name="Yu H.J."/>
            <person name="Baek S."/>
            <person name="Lee Y.J."/>
            <person name="Cho A."/>
            <person name="Mun J.H."/>
        </authorList>
    </citation>
    <scope>NUCLEOTIDE SEQUENCE [LARGE SCALE GENOMIC DNA]</scope>
    <source>
        <strain evidence="2">cv. WK10039</strain>
    </source>
</reference>
<keyword evidence="2" id="KW-1185">Reference proteome</keyword>
<dbReference type="SUPFAM" id="SSF81383">
    <property type="entry name" value="F-box domain"/>
    <property type="match status" value="1"/>
</dbReference>
<dbReference type="InterPro" id="IPR001810">
    <property type="entry name" value="F-box_dom"/>
</dbReference>
<protein>
    <submittedName>
        <fullName evidence="3 4">F-box/LRR-repeat protein At5g54820</fullName>
    </submittedName>
</protein>
<evidence type="ECO:0000313" key="4">
    <source>
        <dbReference type="RefSeq" id="XP_056858491.1"/>
    </source>
</evidence>
<gene>
    <name evidence="3" type="primary">LOC108841525</name>
    <name evidence="4" type="synonym">LOC130507851</name>
</gene>
<dbReference type="InterPro" id="IPR036047">
    <property type="entry name" value="F-box-like_dom_sf"/>
</dbReference>
<sequence length="329" mass="38031">MVSRTKPDLLSNLPDCLLVLIISFLPFKQSVQTSVLAKRWRNLCRETTNLVFKESEFINQSVVDIETKKSERALFAGVMHEWISRFTGKTIENFELCLPEPVGFEADIISLIEFAASKQTKNLVLDLSSPNSREPGAIHIIMLVKFQNNILDITRLFFNLIYVRNLTICPFLLEMIQDCDDLMELHEPMKTQHLVIKTHMYPHEFAGMTIFLNSCPELESLTFDTDTTGPIVRRSPPIDPKTFWLNNKTYECLERTLKVVKVKNFRSKSNELHVLQYLIRTGRVMEQLDLYEAKGLNDDKRMLVLAAAEEMQQIVKKCSRHVRVTLHNA</sequence>
<evidence type="ECO:0000313" key="2">
    <source>
        <dbReference type="Proteomes" id="UP000504610"/>
    </source>
</evidence>
<dbReference type="Gene3D" id="1.20.1280.50">
    <property type="match status" value="1"/>
</dbReference>
<dbReference type="RefSeq" id="XP_018469789.1">
    <property type="nucleotide sequence ID" value="XM_018614287.2"/>
</dbReference>